<proteinExistence type="predicted"/>
<dbReference type="SUPFAM" id="SSF52058">
    <property type="entry name" value="L domain-like"/>
    <property type="match status" value="1"/>
</dbReference>
<evidence type="ECO:0000313" key="8">
    <source>
        <dbReference type="RefSeq" id="XP_040608135.1"/>
    </source>
</evidence>
<keyword evidence="5" id="KW-1185">Reference proteome</keyword>
<dbReference type="RefSeq" id="XP_040608135.1">
    <property type="nucleotide sequence ID" value="XM_040752201.1"/>
</dbReference>
<accession>A0A1U8BIX1</accession>
<feature type="region of interest" description="Disordered" evidence="4">
    <location>
        <begin position="297"/>
        <end position="326"/>
    </location>
</feature>
<dbReference type="RefSeq" id="XP_012967421.1">
    <property type="nucleotide sequence ID" value="XM_013111967.2"/>
</dbReference>
<dbReference type="PROSITE" id="PS51450">
    <property type="entry name" value="LRR"/>
    <property type="match status" value="2"/>
</dbReference>
<dbReference type="InterPro" id="IPR032675">
    <property type="entry name" value="LRR_dom_sf"/>
</dbReference>
<dbReference type="eggNOG" id="KOG0620">
    <property type="taxonomic scope" value="Eukaryota"/>
</dbReference>
<dbReference type="PANTHER" id="PTHR48051">
    <property type="match status" value="1"/>
</dbReference>
<dbReference type="AlphaFoldDB" id="A0A1U8BIX1"/>
<dbReference type="GeneID" id="101830639"/>
<dbReference type="GO" id="GO:0005737">
    <property type="term" value="C:cytoplasm"/>
    <property type="evidence" value="ECO:0007669"/>
    <property type="project" value="TreeGrafter"/>
</dbReference>
<dbReference type="RefSeq" id="XP_040608131.1">
    <property type="nucleotide sequence ID" value="XM_040752197.1"/>
</dbReference>
<dbReference type="KEGG" id="maua:101830639"/>
<evidence type="ECO:0000256" key="4">
    <source>
        <dbReference type="SAM" id="MobiDB-lite"/>
    </source>
</evidence>
<keyword evidence="1" id="KW-0433">Leucine-rich repeat</keyword>
<feature type="region of interest" description="Disordered" evidence="4">
    <location>
        <begin position="1"/>
        <end position="20"/>
    </location>
</feature>
<keyword evidence="2" id="KW-0677">Repeat</keyword>
<dbReference type="STRING" id="10036.ENSMAUP00000004031"/>
<dbReference type="Proteomes" id="UP000886700">
    <property type="component" value="Unplaced"/>
</dbReference>
<evidence type="ECO:0000313" key="5">
    <source>
        <dbReference type="Proteomes" id="UP000886700"/>
    </source>
</evidence>
<keyword evidence="3" id="KW-0175">Coiled coil</keyword>
<dbReference type="InterPro" id="IPR050216">
    <property type="entry name" value="LRR_domain-containing"/>
</dbReference>
<evidence type="ECO:0000256" key="1">
    <source>
        <dbReference type="ARBA" id="ARBA00022614"/>
    </source>
</evidence>
<feature type="coiled-coil region" evidence="3">
    <location>
        <begin position="458"/>
        <end position="491"/>
    </location>
</feature>
<dbReference type="Gene3D" id="3.80.10.10">
    <property type="entry name" value="Ribonuclease Inhibitor"/>
    <property type="match status" value="1"/>
</dbReference>
<feature type="compositionally biased region" description="Basic residues" evidence="4">
    <location>
        <begin position="299"/>
        <end position="313"/>
    </location>
</feature>
<dbReference type="PANTHER" id="PTHR48051:SF35">
    <property type="entry name" value="LEUCINE-RICH REPEAT-CONTAINING PROTEIN 27"/>
    <property type="match status" value="1"/>
</dbReference>
<evidence type="ECO:0000256" key="2">
    <source>
        <dbReference type="ARBA" id="ARBA00022737"/>
    </source>
</evidence>
<dbReference type="CTD" id="80313"/>
<dbReference type="InterPro" id="IPR003591">
    <property type="entry name" value="Leu-rich_rpt_typical-subtyp"/>
</dbReference>
<dbReference type="InterPro" id="IPR001611">
    <property type="entry name" value="Leu-rich_rpt"/>
</dbReference>
<dbReference type="Pfam" id="PF13855">
    <property type="entry name" value="LRR_8"/>
    <property type="match status" value="1"/>
</dbReference>
<name>A0A1U8BIX1_MESAU</name>
<dbReference type="OrthoDB" id="2021138at2759"/>
<reference evidence="6" key="1">
    <citation type="submission" date="2025-04" db="UniProtKB">
        <authorList>
            <consortium name="RefSeq"/>
        </authorList>
    </citation>
    <scope>IDENTIFICATION</scope>
    <source>
        <tissue evidence="7 8">Liver</tissue>
    </source>
</reference>
<dbReference type="SMART" id="SM00369">
    <property type="entry name" value="LRR_TYP"/>
    <property type="match status" value="3"/>
</dbReference>
<gene>
    <name evidence="6 7 8" type="primary">Lrrc27</name>
</gene>
<evidence type="ECO:0000256" key="3">
    <source>
        <dbReference type="SAM" id="Coils"/>
    </source>
</evidence>
<evidence type="ECO:0000313" key="7">
    <source>
        <dbReference type="RefSeq" id="XP_040608131.1"/>
    </source>
</evidence>
<protein>
    <submittedName>
        <fullName evidence="7 8">Leucine-rich repeat-containing protein 27 isoform X1</fullName>
    </submittedName>
    <submittedName>
        <fullName evidence="6">Leucine-rich repeat-containing protein 27 isoform X2</fullName>
    </submittedName>
</protein>
<sequence length="518" mass="58820">MEDTSTYAVAEEAAKDPEEDAVVKDIPGSLSRDANETGFEGAIFSSSSILDLSQRGLCHLGEFFKIPNLKHLHLQRNSLSEIPKDFFQLLPNLTWLDLRYNNIRALPSGIGSHRHLKTLLLERNPIKTLPVELGHVTTLKALNLRHCPLEFPPHLIVQKGLVAILTFLRICSVENAFPGDESPQEVSAAKMNLSDLPCPVLAQPEKGTSSENGLNAPSHEAAVMKEKGDFFPPMDRLDLSELRRPSASSENWPSEEEIKRFWKLRQEIVENEKVDALEKKLLAVELPPNLRAALTAKEKRPRKPGPACRKRSTSFRGILPNLPSTYQNTAHTKRLDSSHVSTLRELQGKETILEQRRRDKRALQEWREQTQLMRSRREVNKFQPPHKNMMASKIPFGTDLIDHGEMPVNPFGKVKHSRERAAQKSAEMSASPLAELEEKIRRHTQQIRARNFLGTNPLQDMKMANQDLETAKKLQEELRKLKLEMTLNKEHSFATFLGNLSLHPPASQPQNIFFNTKY</sequence>
<organism evidence="5 6">
    <name type="scientific">Mesocricetus auratus</name>
    <name type="common">Golden hamster</name>
    <dbReference type="NCBI Taxonomy" id="10036"/>
    <lineage>
        <taxon>Eukaryota</taxon>
        <taxon>Metazoa</taxon>
        <taxon>Chordata</taxon>
        <taxon>Craniata</taxon>
        <taxon>Vertebrata</taxon>
        <taxon>Euteleostomi</taxon>
        <taxon>Mammalia</taxon>
        <taxon>Eutheria</taxon>
        <taxon>Euarchontoglires</taxon>
        <taxon>Glires</taxon>
        <taxon>Rodentia</taxon>
        <taxon>Myomorpha</taxon>
        <taxon>Muroidea</taxon>
        <taxon>Cricetidae</taxon>
        <taxon>Cricetinae</taxon>
        <taxon>Mesocricetus</taxon>
    </lineage>
</organism>
<evidence type="ECO:0000313" key="6">
    <source>
        <dbReference type="RefSeq" id="XP_012967421.1"/>
    </source>
</evidence>